<gene>
    <name evidence="1" type="ORF">LIER_20526</name>
</gene>
<protein>
    <recommendedName>
        <fullName evidence="3">Protein FAR1-RELATED SEQUENCE</fullName>
    </recommendedName>
</protein>
<organism evidence="1 2">
    <name type="scientific">Lithospermum erythrorhizon</name>
    <name type="common">Purple gromwell</name>
    <name type="synonym">Lithospermum officinale var. erythrorhizon</name>
    <dbReference type="NCBI Taxonomy" id="34254"/>
    <lineage>
        <taxon>Eukaryota</taxon>
        <taxon>Viridiplantae</taxon>
        <taxon>Streptophyta</taxon>
        <taxon>Embryophyta</taxon>
        <taxon>Tracheophyta</taxon>
        <taxon>Spermatophyta</taxon>
        <taxon>Magnoliopsida</taxon>
        <taxon>eudicotyledons</taxon>
        <taxon>Gunneridae</taxon>
        <taxon>Pentapetalae</taxon>
        <taxon>asterids</taxon>
        <taxon>lamiids</taxon>
        <taxon>Boraginales</taxon>
        <taxon>Boraginaceae</taxon>
        <taxon>Boraginoideae</taxon>
        <taxon>Lithospermeae</taxon>
        <taxon>Lithospermum</taxon>
    </lineage>
</organism>
<name>A0AAV3QMV9_LITER</name>
<reference evidence="1 2" key="1">
    <citation type="submission" date="2024-01" db="EMBL/GenBank/DDBJ databases">
        <title>The complete chloroplast genome sequence of Lithospermum erythrorhizon: insights into the phylogenetic relationship among Boraginaceae species and the maternal lineages of purple gromwells.</title>
        <authorList>
            <person name="Okada T."/>
            <person name="Watanabe K."/>
        </authorList>
    </citation>
    <scope>NUCLEOTIDE SEQUENCE [LARGE SCALE GENOMIC DNA]</scope>
</reference>
<comment type="caution">
    <text evidence="1">The sequence shown here is derived from an EMBL/GenBank/DDBJ whole genome shotgun (WGS) entry which is preliminary data.</text>
</comment>
<proteinExistence type="predicted"/>
<evidence type="ECO:0000313" key="1">
    <source>
        <dbReference type="EMBL" id="GAA0165023.1"/>
    </source>
</evidence>
<keyword evidence="2" id="KW-1185">Reference proteome</keyword>
<dbReference type="Proteomes" id="UP001454036">
    <property type="component" value="Unassembled WGS sequence"/>
</dbReference>
<dbReference type="AlphaFoldDB" id="A0AAV3QMV9"/>
<evidence type="ECO:0000313" key="2">
    <source>
        <dbReference type="Proteomes" id="UP001454036"/>
    </source>
</evidence>
<sequence length="232" mass="26858">MFPKSAHHICLMHIEVNVRKRALSLIGNKIFFEEYMRRFNEAISAPAESEWNKRWQAMEQDYQSYPALLSYTKSTWINHAPKGFFLYTPTKSSTLEPTPQVGYKYIELRRKGRRTRNRLPSSNGNTDRGLLLAMEEMLANMEKTKDGLIGVKQHHKTSSQSGKGLEDPLGELFDEQAKSSSSEESGRRRIFIRPGCRNFKSGLTILPEKIFHLSSHVMNWRCVWLVSLLHKL</sequence>
<accession>A0AAV3QMV9</accession>
<evidence type="ECO:0008006" key="3">
    <source>
        <dbReference type="Google" id="ProtNLM"/>
    </source>
</evidence>
<dbReference type="EMBL" id="BAABME010005227">
    <property type="protein sequence ID" value="GAA0165023.1"/>
    <property type="molecule type" value="Genomic_DNA"/>
</dbReference>